<reference evidence="1" key="1">
    <citation type="submission" date="2021-03" db="EMBL/GenBank/DDBJ databases">
        <title>Draft genome sequence of rust myrtle Austropuccinia psidii MF-1, a brazilian biotype.</title>
        <authorList>
            <person name="Quecine M.C."/>
            <person name="Pachon D.M.R."/>
            <person name="Bonatelli M.L."/>
            <person name="Correr F.H."/>
            <person name="Franceschini L.M."/>
            <person name="Leite T.F."/>
            <person name="Margarido G.R.A."/>
            <person name="Almeida C.A."/>
            <person name="Ferrarezi J.A."/>
            <person name="Labate C.A."/>
        </authorList>
    </citation>
    <scope>NUCLEOTIDE SEQUENCE</scope>
    <source>
        <strain evidence="1">MF-1</strain>
    </source>
</reference>
<protein>
    <submittedName>
        <fullName evidence="1">Uncharacterized protein</fullName>
    </submittedName>
</protein>
<proteinExistence type="predicted"/>
<dbReference type="Proteomes" id="UP000765509">
    <property type="component" value="Unassembled WGS sequence"/>
</dbReference>
<dbReference type="OrthoDB" id="2507171at2759"/>
<dbReference type="EMBL" id="AVOT02025978">
    <property type="protein sequence ID" value="MBW0517519.1"/>
    <property type="molecule type" value="Genomic_DNA"/>
</dbReference>
<evidence type="ECO:0000313" key="1">
    <source>
        <dbReference type="EMBL" id="MBW0517519.1"/>
    </source>
</evidence>
<comment type="caution">
    <text evidence="1">The sequence shown here is derived from an EMBL/GenBank/DDBJ whole genome shotgun (WGS) entry which is preliminary data.</text>
</comment>
<name>A0A9Q3EA56_9BASI</name>
<evidence type="ECO:0000313" key="2">
    <source>
        <dbReference type="Proteomes" id="UP000765509"/>
    </source>
</evidence>
<keyword evidence="2" id="KW-1185">Reference proteome</keyword>
<gene>
    <name evidence="1" type="ORF">O181_057234</name>
</gene>
<sequence>MLRWQIAIQLYRGNVTIVQKDGNICKNSNRLSRCSLPNNIDNLAYVPEEAFPQVPKEHISVTDLNTTFFEEVRNSYTQKKNCRILCKLLNNDSKDSSLIHSLD</sequence>
<dbReference type="AlphaFoldDB" id="A0A9Q3EA56"/>
<accession>A0A9Q3EA56</accession>
<organism evidence="1 2">
    <name type="scientific">Austropuccinia psidii MF-1</name>
    <dbReference type="NCBI Taxonomy" id="1389203"/>
    <lineage>
        <taxon>Eukaryota</taxon>
        <taxon>Fungi</taxon>
        <taxon>Dikarya</taxon>
        <taxon>Basidiomycota</taxon>
        <taxon>Pucciniomycotina</taxon>
        <taxon>Pucciniomycetes</taxon>
        <taxon>Pucciniales</taxon>
        <taxon>Sphaerophragmiaceae</taxon>
        <taxon>Austropuccinia</taxon>
    </lineage>
</organism>